<feature type="transmembrane region" description="Helical" evidence="9">
    <location>
        <begin position="201"/>
        <end position="224"/>
    </location>
</feature>
<dbReference type="InterPro" id="IPR003439">
    <property type="entry name" value="ABC_transporter-like_ATP-bd"/>
</dbReference>
<evidence type="ECO:0000256" key="6">
    <source>
        <dbReference type="ARBA" id="ARBA00022989"/>
    </source>
</evidence>
<dbReference type="GO" id="GO:0015421">
    <property type="term" value="F:ABC-type oligopeptide transporter activity"/>
    <property type="evidence" value="ECO:0007669"/>
    <property type="project" value="TreeGrafter"/>
</dbReference>
<keyword evidence="6 9" id="KW-1133">Transmembrane helix</keyword>
<protein>
    <submittedName>
        <fullName evidence="12">Unnamed protein product</fullName>
    </submittedName>
</protein>
<keyword evidence="5" id="KW-0067">ATP-binding</keyword>
<feature type="compositionally biased region" description="Acidic residues" evidence="8">
    <location>
        <begin position="735"/>
        <end position="750"/>
    </location>
</feature>
<evidence type="ECO:0000313" key="12">
    <source>
        <dbReference type="EMBL" id="GME70299.1"/>
    </source>
</evidence>
<keyword evidence="3 9" id="KW-0812">Transmembrane</keyword>
<dbReference type="PROSITE" id="PS50929">
    <property type="entry name" value="ABC_TM1F"/>
    <property type="match status" value="1"/>
</dbReference>
<dbReference type="EMBL" id="BSXN01000876">
    <property type="protein sequence ID" value="GME70299.1"/>
    <property type="molecule type" value="Genomic_DNA"/>
</dbReference>
<dbReference type="InterPro" id="IPR039421">
    <property type="entry name" value="Type_1_exporter"/>
</dbReference>
<proteinExistence type="inferred from homology"/>
<dbReference type="InterPro" id="IPR011527">
    <property type="entry name" value="ABC1_TM_dom"/>
</dbReference>
<dbReference type="PROSITE" id="PS50893">
    <property type="entry name" value="ABC_TRANSPORTER_2"/>
    <property type="match status" value="1"/>
</dbReference>
<dbReference type="SMART" id="SM00382">
    <property type="entry name" value="AAA"/>
    <property type="match status" value="1"/>
</dbReference>
<dbReference type="InterPro" id="IPR017871">
    <property type="entry name" value="ABC_transporter-like_CS"/>
</dbReference>
<reference evidence="12" key="1">
    <citation type="submission" date="2023-04" db="EMBL/GenBank/DDBJ databases">
        <title>Candida boidinii NBRC 10035.</title>
        <authorList>
            <person name="Ichikawa N."/>
            <person name="Sato H."/>
            <person name="Tonouchi N."/>
        </authorList>
    </citation>
    <scope>NUCLEOTIDE SEQUENCE</scope>
    <source>
        <strain evidence="12">NBRC 10035</strain>
    </source>
</reference>
<dbReference type="Pfam" id="PF00005">
    <property type="entry name" value="ABC_tran"/>
    <property type="match status" value="1"/>
</dbReference>
<dbReference type="GO" id="GO:0016887">
    <property type="term" value="F:ATP hydrolysis activity"/>
    <property type="evidence" value="ECO:0007669"/>
    <property type="project" value="InterPro"/>
</dbReference>
<evidence type="ECO:0000256" key="2">
    <source>
        <dbReference type="ARBA" id="ARBA00005580"/>
    </source>
</evidence>
<evidence type="ECO:0000256" key="3">
    <source>
        <dbReference type="ARBA" id="ARBA00022692"/>
    </source>
</evidence>
<evidence type="ECO:0000259" key="11">
    <source>
        <dbReference type="PROSITE" id="PS50929"/>
    </source>
</evidence>
<gene>
    <name evidence="12" type="ORF">Cboi02_000279100</name>
</gene>
<dbReference type="GO" id="GO:0090374">
    <property type="term" value="P:oligopeptide export from mitochondrion"/>
    <property type="evidence" value="ECO:0007669"/>
    <property type="project" value="TreeGrafter"/>
</dbReference>
<feature type="transmembrane region" description="Helical" evidence="9">
    <location>
        <begin position="305"/>
        <end position="322"/>
    </location>
</feature>
<accession>A0A9W6WH13</accession>
<evidence type="ECO:0000259" key="10">
    <source>
        <dbReference type="PROSITE" id="PS50893"/>
    </source>
</evidence>
<dbReference type="GO" id="GO:0005524">
    <property type="term" value="F:ATP binding"/>
    <property type="evidence" value="ECO:0007669"/>
    <property type="project" value="UniProtKB-KW"/>
</dbReference>
<evidence type="ECO:0000313" key="13">
    <source>
        <dbReference type="Proteomes" id="UP001165120"/>
    </source>
</evidence>
<dbReference type="SUPFAM" id="SSF90123">
    <property type="entry name" value="ABC transporter transmembrane region"/>
    <property type="match status" value="1"/>
</dbReference>
<comment type="similarity">
    <text evidence="2">Belongs to the ABC transporter superfamily. ABCB family. Mitochondrial peptide exporter (TC 3.A.1.212) subfamily.</text>
</comment>
<dbReference type="PROSITE" id="PS00211">
    <property type="entry name" value="ABC_TRANSPORTER_1"/>
    <property type="match status" value="1"/>
</dbReference>
<comment type="caution">
    <text evidence="12">The sequence shown here is derived from an EMBL/GenBank/DDBJ whole genome shotgun (WGS) entry which is preliminary data.</text>
</comment>
<evidence type="ECO:0000256" key="5">
    <source>
        <dbReference type="ARBA" id="ARBA00022840"/>
    </source>
</evidence>
<keyword evidence="7 9" id="KW-0472">Membrane</keyword>
<feature type="region of interest" description="Disordered" evidence="8">
    <location>
        <begin position="714"/>
        <end position="759"/>
    </location>
</feature>
<dbReference type="Gene3D" id="3.40.50.300">
    <property type="entry name" value="P-loop containing nucleotide triphosphate hydrolases"/>
    <property type="match status" value="1"/>
</dbReference>
<evidence type="ECO:0000256" key="7">
    <source>
        <dbReference type="ARBA" id="ARBA00023136"/>
    </source>
</evidence>
<feature type="transmembrane region" description="Helical" evidence="9">
    <location>
        <begin position="282"/>
        <end position="299"/>
    </location>
</feature>
<feature type="region of interest" description="Disordered" evidence="8">
    <location>
        <begin position="84"/>
        <end position="119"/>
    </location>
</feature>
<dbReference type="Gene3D" id="1.20.1560.10">
    <property type="entry name" value="ABC transporter type 1, transmembrane domain"/>
    <property type="match status" value="2"/>
</dbReference>
<dbReference type="InterPro" id="IPR027417">
    <property type="entry name" value="P-loop_NTPase"/>
</dbReference>
<evidence type="ECO:0000256" key="8">
    <source>
        <dbReference type="SAM" id="MobiDB-lite"/>
    </source>
</evidence>
<feature type="domain" description="ABC transmembrane type-1" evidence="11">
    <location>
        <begin position="142"/>
        <end position="446"/>
    </location>
</feature>
<dbReference type="SUPFAM" id="SSF52540">
    <property type="entry name" value="P-loop containing nucleoside triphosphate hydrolases"/>
    <property type="match status" value="1"/>
</dbReference>
<evidence type="ECO:0000256" key="9">
    <source>
        <dbReference type="SAM" id="Phobius"/>
    </source>
</evidence>
<feature type="transmembrane region" description="Helical" evidence="9">
    <location>
        <begin position="386"/>
        <end position="411"/>
    </location>
</feature>
<evidence type="ECO:0000256" key="1">
    <source>
        <dbReference type="ARBA" id="ARBA00004141"/>
    </source>
</evidence>
<dbReference type="GO" id="GO:0005743">
    <property type="term" value="C:mitochondrial inner membrane"/>
    <property type="evidence" value="ECO:0007669"/>
    <property type="project" value="TreeGrafter"/>
</dbReference>
<dbReference type="InterPro" id="IPR036640">
    <property type="entry name" value="ABC1_TM_sf"/>
</dbReference>
<feature type="domain" description="ABC transporter" evidence="10">
    <location>
        <begin position="479"/>
        <end position="717"/>
    </location>
</feature>
<organism evidence="12 13">
    <name type="scientific">Candida boidinii</name>
    <name type="common">Yeast</name>
    <dbReference type="NCBI Taxonomy" id="5477"/>
    <lineage>
        <taxon>Eukaryota</taxon>
        <taxon>Fungi</taxon>
        <taxon>Dikarya</taxon>
        <taxon>Ascomycota</taxon>
        <taxon>Saccharomycotina</taxon>
        <taxon>Pichiomycetes</taxon>
        <taxon>Pichiales</taxon>
        <taxon>Pichiaceae</taxon>
        <taxon>Ogataea</taxon>
        <taxon>Ogataea/Candida clade</taxon>
    </lineage>
</organism>
<evidence type="ECO:0000256" key="4">
    <source>
        <dbReference type="ARBA" id="ARBA00022741"/>
    </source>
</evidence>
<name>A0A9W6WH13_CANBO</name>
<dbReference type="FunFam" id="3.40.50.300:FF:000218">
    <property type="entry name" value="Multidrug ABC transporter ATP-binding protein"/>
    <property type="match status" value="1"/>
</dbReference>
<feature type="compositionally biased region" description="Basic and acidic residues" evidence="8">
    <location>
        <begin position="109"/>
        <end position="119"/>
    </location>
</feature>
<keyword evidence="4" id="KW-0547">Nucleotide-binding</keyword>
<dbReference type="PANTHER" id="PTHR43394">
    <property type="entry name" value="ATP-DEPENDENT PERMEASE MDL1, MITOCHONDRIAL"/>
    <property type="match status" value="1"/>
</dbReference>
<dbReference type="AlphaFoldDB" id="A0A9W6WH13"/>
<dbReference type="Proteomes" id="UP001165120">
    <property type="component" value="Unassembled WGS sequence"/>
</dbReference>
<keyword evidence="13" id="KW-1185">Reference proteome</keyword>
<dbReference type="PANTHER" id="PTHR43394:SF1">
    <property type="entry name" value="ATP-BINDING CASSETTE SUB-FAMILY B MEMBER 10, MITOCHONDRIAL"/>
    <property type="match status" value="1"/>
</dbReference>
<sequence>MFAKLFINNNFGLVFNNGSNCFKRNLIISSNKLNFTNLIPIRRSICTSNSIHSILNSNSNTTHSISKNVSCSILINKRFNSNKVTPQNKQNIDTNFKDTLKQNDNNDSEESKSENDKKQRTSYQEIKKLFRLAKSEIPLMSVAFICLCLSSAVSMIFPSVLGKVIDSTKESIQLDENGEPDPLKTTENQLFEIGSLKVTSFQFYAGLSCIFLVGALANFSRIVLLRKVGERLMAKLRLRILKKILYQDGKFWDVHKTGDLISRLVNDSTVVARSVTQNVSDGLRATISGFVGATMMLFISVKLTGYMILMFPFLIFVALVFGRRIKSISKDIQTQLGNLTKVVEEQFNLTKTIQSFNNEVHEVGKFKTEVVKLYDLSVKEGLLNGYFYASTGFFGNTAIILLLTLGTYMVRTGELSVGDLSSFMMYTIYTGSSVFSLSNFYSELMKGVGASGRIFELIDLEPAIIPTKGEKVDDIKGDIVFNNINFNYPTRQNHKVFQNLNLTIKEGEHVCLVGPSGCGKSTVTQLLLRYYEPQSGDILINGHKLNDMSLAHFRKQIGYVEQEPMLFSGTLRENLTYGKRNATDSEIDEVCQLANCTEFINSFPNKLDTTIGPKGAQLSGGQKQRIALARSLLCKPKILILDEATSALDTQSEKAIHKTLIDRQLNKLTTISIAHRLTTIKMSDTIVVFNANGEIIEKDEFTRLISNPDSHLNKLLKKSDGEDDTESDLTKKEGETEEEEEEETKEEETEKELKTNKTN</sequence>
<dbReference type="CDD" id="cd18573">
    <property type="entry name" value="ABC_6TM_ABCB10_like"/>
    <property type="match status" value="1"/>
</dbReference>
<dbReference type="Pfam" id="PF00664">
    <property type="entry name" value="ABC_membrane"/>
    <property type="match status" value="1"/>
</dbReference>
<feature type="compositionally biased region" description="Polar residues" evidence="8">
    <location>
        <begin position="84"/>
        <end position="94"/>
    </location>
</feature>
<comment type="subcellular location">
    <subcellularLocation>
        <location evidence="1">Membrane</location>
        <topology evidence="1">Multi-pass membrane protein</topology>
    </subcellularLocation>
</comment>
<feature type="transmembrane region" description="Helical" evidence="9">
    <location>
        <begin position="137"/>
        <end position="157"/>
    </location>
</feature>
<dbReference type="InterPro" id="IPR003593">
    <property type="entry name" value="AAA+_ATPase"/>
</dbReference>